<dbReference type="Gene3D" id="3.10.290.10">
    <property type="entry name" value="RNA-binding S4 domain"/>
    <property type="match status" value="1"/>
</dbReference>
<protein>
    <recommendedName>
        <fullName evidence="4">RNA pseudouridylate synthase</fullName>
    </recommendedName>
    <alternativeName>
        <fullName evidence="5">RNA-uridine isomerase</fullName>
    </alternativeName>
</protein>
<dbReference type="RefSeq" id="WP_169605039.1">
    <property type="nucleotide sequence ID" value="NZ_CP051481.1"/>
</dbReference>
<dbReference type="GO" id="GO:0001522">
    <property type="term" value="P:pseudouridine synthesis"/>
    <property type="evidence" value="ECO:0007669"/>
    <property type="project" value="InterPro"/>
</dbReference>
<gene>
    <name evidence="8" type="ORF">HGG69_01465</name>
</gene>
<dbReference type="InterPro" id="IPR020103">
    <property type="entry name" value="PsdUridine_synth_cat_dom_sf"/>
</dbReference>
<evidence type="ECO:0000256" key="5">
    <source>
        <dbReference type="ARBA" id="ARBA00033164"/>
    </source>
</evidence>
<dbReference type="Pfam" id="PF00849">
    <property type="entry name" value="PseudoU_synth_2"/>
    <property type="match status" value="1"/>
</dbReference>
<keyword evidence="3" id="KW-0413">Isomerase</keyword>
<dbReference type="KEGG" id="mphe:HGG69_01465"/>
<dbReference type="SUPFAM" id="SSF55120">
    <property type="entry name" value="Pseudouridine synthase"/>
    <property type="match status" value="1"/>
</dbReference>
<evidence type="ECO:0000313" key="8">
    <source>
        <dbReference type="EMBL" id="QJG66988.1"/>
    </source>
</evidence>
<reference evidence="8 9" key="1">
    <citation type="submission" date="2020-04" db="EMBL/GenBank/DDBJ databases">
        <title>Novel Mycoplasma species detected in Phocoena phocoena (harbor porpoise) from the USA.</title>
        <authorList>
            <person name="Volokhov D.V."/>
        </authorList>
    </citation>
    <scope>NUCLEOTIDE SEQUENCE [LARGE SCALE GENOMIC DNA]</scope>
    <source>
        <strain evidence="8 9">Phocoena C-264-GEN</strain>
    </source>
</reference>
<evidence type="ECO:0000259" key="7">
    <source>
        <dbReference type="Pfam" id="PF00849"/>
    </source>
</evidence>
<evidence type="ECO:0000256" key="6">
    <source>
        <dbReference type="PROSITE-ProRule" id="PRU00182"/>
    </source>
</evidence>
<dbReference type="GO" id="GO:0009982">
    <property type="term" value="F:pseudouridine synthase activity"/>
    <property type="evidence" value="ECO:0007669"/>
    <property type="project" value="InterPro"/>
</dbReference>
<keyword evidence="6" id="KW-0694">RNA-binding</keyword>
<keyword evidence="9" id="KW-1185">Reference proteome</keyword>
<sequence length="278" mass="32506">MLKIKATKNDEGRTLLSFVKKSANNVPISRIEKIFRNKDIRVNGEKTNDKQYKLKANDLIVIYSIEDAQKKEHIQKTNVTFKKIYEDDDILIVDKKAGVAMSGEDDSLNNQVLTYLKFVKTDTFTPSSIGRLDKVTSGLVIYAKNYATLVEFNKKINDFEKIYQFQSDFEGDETLTVRLKKDIEKQKMKVDRENKFGVRAQTRLWVENGKKYAQIFTGKKHQIRATLEYLQKPILGDRKYGGKRSHRVFLHAYSITLHNLDKKWDHLNDQQFISFPKW</sequence>
<evidence type="ECO:0000256" key="4">
    <source>
        <dbReference type="ARBA" id="ARBA00031870"/>
    </source>
</evidence>
<evidence type="ECO:0000256" key="3">
    <source>
        <dbReference type="ARBA" id="ARBA00023235"/>
    </source>
</evidence>
<evidence type="ECO:0000256" key="1">
    <source>
        <dbReference type="ARBA" id="ARBA00000073"/>
    </source>
</evidence>
<dbReference type="CDD" id="cd00165">
    <property type="entry name" value="S4"/>
    <property type="match status" value="1"/>
</dbReference>
<dbReference type="PANTHER" id="PTHR21600">
    <property type="entry name" value="MITOCHONDRIAL RNA PSEUDOURIDINE SYNTHASE"/>
    <property type="match status" value="1"/>
</dbReference>
<dbReference type="CDD" id="cd02869">
    <property type="entry name" value="PseudoU_synth_RluA_like"/>
    <property type="match status" value="1"/>
</dbReference>
<dbReference type="Gene3D" id="3.30.2350.10">
    <property type="entry name" value="Pseudouridine synthase"/>
    <property type="match status" value="1"/>
</dbReference>
<feature type="domain" description="Pseudouridine synthase RsuA/RluA-like" evidence="7">
    <location>
        <begin position="89"/>
        <end position="228"/>
    </location>
</feature>
<comment type="catalytic activity">
    <reaction evidence="1">
        <text>a uridine in RNA = a pseudouridine in RNA</text>
        <dbReference type="Rhea" id="RHEA:48348"/>
        <dbReference type="Rhea" id="RHEA-COMP:12068"/>
        <dbReference type="Rhea" id="RHEA-COMP:12069"/>
        <dbReference type="ChEBI" id="CHEBI:65314"/>
        <dbReference type="ChEBI" id="CHEBI:65315"/>
    </reaction>
</comment>
<name>A0A858U8A8_9MOLU</name>
<dbReference type="EMBL" id="CP051481">
    <property type="protein sequence ID" value="QJG66988.1"/>
    <property type="molecule type" value="Genomic_DNA"/>
</dbReference>
<organism evidence="8 9">
    <name type="scientific">Mycoplasma phocoenae</name>
    <dbReference type="NCBI Taxonomy" id="754517"/>
    <lineage>
        <taxon>Bacteria</taxon>
        <taxon>Bacillati</taxon>
        <taxon>Mycoplasmatota</taxon>
        <taxon>Mollicutes</taxon>
        <taxon>Mycoplasmataceae</taxon>
        <taxon>Mycoplasma</taxon>
    </lineage>
</organism>
<dbReference type="InterPro" id="IPR036986">
    <property type="entry name" value="S4_RNA-bd_sf"/>
</dbReference>
<evidence type="ECO:0000256" key="2">
    <source>
        <dbReference type="ARBA" id="ARBA00010876"/>
    </source>
</evidence>
<dbReference type="PROSITE" id="PS50889">
    <property type="entry name" value="S4"/>
    <property type="match status" value="1"/>
</dbReference>
<dbReference type="InterPro" id="IPR050188">
    <property type="entry name" value="RluA_PseudoU_synthase"/>
</dbReference>
<comment type="similarity">
    <text evidence="2">Belongs to the pseudouridine synthase RluA family.</text>
</comment>
<dbReference type="GO" id="GO:0006396">
    <property type="term" value="P:RNA processing"/>
    <property type="evidence" value="ECO:0007669"/>
    <property type="project" value="UniProtKB-ARBA"/>
</dbReference>
<proteinExistence type="inferred from homology"/>
<dbReference type="GO" id="GO:0003723">
    <property type="term" value="F:RNA binding"/>
    <property type="evidence" value="ECO:0007669"/>
    <property type="project" value="UniProtKB-KW"/>
</dbReference>
<accession>A0A858U8A8</accession>
<dbReference type="AlphaFoldDB" id="A0A858U8A8"/>
<dbReference type="InterPro" id="IPR006145">
    <property type="entry name" value="PsdUridine_synth_RsuA/RluA"/>
</dbReference>
<dbReference type="GO" id="GO:0140098">
    <property type="term" value="F:catalytic activity, acting on RNA"/>
    <property type="evidence" value="ECO:0007669"/>
    <property type="project" value="UniProtKB-ARBA"/>
</dbReference>
<evidence type="ECO:0000313" key="9">
    <source>
        <dbReference type="Proteomes" id="UP000501060"/>
    </source>
</evidence>
<dbReference type="Proteomes" id="UP000501060">
    <property type="component" value="Chromosome"/>
</dbReference>